<evidence type="ECO:0000256" key="7">
    <source>
        <dbReference type="ARBA" id="ARBA00022989"/>
    </source>
</evidence>
<keyword evidence="5 11" id="KW-0812">Transmembrane</keyword>
<dbReference type="EMBL" id="JAUNZN010000002">
    <property type="protein sequence ID" value="KAK4827851.1"/>
    <property type="molecule type" value="Genomic_DNA"/>
</dbReference>
<dbReference type="InterPro" id="IPR002076">
    <property type="entry name" value="ELO_fam"/>
</dbReference>
<evidence type="ECO:0000256" key="6">
    <source>
        <dbReference type="ARBA" id="ARBA00022832"/>
    </source>
</evidence>
<evidence type="ECO:0000256" key="9">
    <source>
        <dbReference type="ARBA" id="ARBA00023136"/>
    </source>
</evidence>
<evidence type="ECO:0000256" key="11">
    <source>
        <dbReference type="SAM" id="Phobius"/>
    </source>
</evidence>
<gene>
    <name evidence="12" type="ORF">QYF61_022001</name>
</gene>
<dbReference type="Pfam" id="PF01151">
    <property type="entry name" value="ELO"/>
    <property type="match status" value="1"/>
</dbReference>
<keyword evidence="7 11" id="KW-1133">Transmembrane helix</keyword>
<accession>A0AAN7SFM7</accession>
<proteinExistence type="predicted"/>
<evidence type="ECO:0000256" key="3">
    <source>
        <dbReference type="ARBA" id="ARBA00022516"/>
    </source>
</evidence>
<dbReference type="Proteomes" id="UP001333110">
    <property type="component" value="Unassembled WGS sequence"/>
</dbReference>
<evidence type="ECO:0000256" key="10">
    <source>
        <dbReference type="ARBA" id="ARBA00023160"/>
    </source>
</evidence>
<evidence type="ECO:0000256" key="8">
    <source>
        <dbReference type="ARBA" id="ARBA00023098"/>
    </source>
</evidence>
<reference evidence="12 13" key="1">
    <citation type="journal article" date="2023" name="J. Hered.">
        <title>Chromosome-level genome of the wood stork (Mycteria americana) provides insight into avian chromosome evolution.</title>
        <authorList>
            <person name="Flamio R. Jr."/>
            <person name="Ramstad K.M."/>
        </authorList>
    </citation>
    <scope>NUCLEOTIDE SEQUENCE [LARGE SCALE GENOMIC DNA]</scope>
    <source>
        <strain evidence="12">JAX WOST 10</strain>
    </source>
</reference>
<keyword evidence="9 11" id="KW-0472">Membrane</keyword>
<evidence type="ECO:0000313" key="13">
    <source>
        <dbReference type="Proteomes" id="UP001333110"/>
    </source>
</evidence>
<evidence type="ECO:0000256" key="5">
    <source>
        <dbReference type="ARBA" id="ARBA00022692"/>
    </source>
</evidence>
<evidence type="ECO:0000256" key="2">
    <source>
        <dbReference type="ARBA" id="ARBA00012307"/>
    </source>
</evidence>
<keyword evidence="6" id="KW-0276">Fatty acid metabolism</keyword>
<dbReference type="GO" id="GO:0006633">
    <property type="term" value="P:fatty acid biosynthetic process"/>
    <property type="evidence" value="ECO:0007669"/>
    <property type="project" value="UniProtKB-KW"/>
</dbReference>
<evidence type="ECO:0000256" key="4">
    <source>
        <dbReference type="ARBA" id="ARBA00022679"/>
    </source>
</evidence>
<dbReference type="AlphaFoldDB" id="A0AAN7SFM7"/>
<dbReference type="GO" id="GO:0016020">
    <property type="term" value="C:membrane"/>
    <property type="evidence" value="ECO:0007669"/>
    <property type="project" value="UniProtKB-SubCell"/>
</dbReference>
<keyword evidence="13" id="KW-1185">Reference proteome</keyword>
<keyword evidence="3" id="KW-0444">Lipid biosynthesis</keyword>
<evidence type="ECO:0000313" key="12">
    <source>
        <dbReference type="EMBL" id="KAK4827851.1"/>
    </source>
</evidence>
<keyword evidence="8" id="KW-0443">Lipid metabolism</keyword>
<comment type="subcellular location">
    <subcellularLocation>
        <location evidence="1">Membrane</location>
        <topology evidence="1">Multi-pass membrane protein</topology>
    </subcellularLocation>
</comment>
<dbReference type="GO" id="GO:0009922">
    <property type="term" value="F:fatty acid elongase activity"/>
    <property type="evidence" value="ECO:0007669"/>
    <property type="project" value="UniProtKB-EC"/>
</dbReference>
<evidence type="ECO:0000256" key="1">
    <source>
        <dbReference type="ARBA" id="ARBA00004141"/>
    </source>
</evidence>
<keyword evidence="10" id="KW-0275">Fatty acid biosynthesis</keyword>
<organism evidence="12 13">
    <name type="scientific">Mycteria americana</name>
    <name type="common">Wood stork</name>
    <dbReference type="NCBI Taxonomy" id="33587"/>
    <lineage>
        <taxon>Eukaryota</taxon>
        <taxon>Metazoa</taxon>
        <taxon>Chordata</taxon>
        <taxon>Craniata</taxon>
        <taxon>Vertebrata</taxon>
        <taxon>Euteleostomi</taxon>
        <taxon>Archelosauria</taxon>
        <taxon>Archosauria</taxon>
        <taxon>Dinosauria</taxon>
        <taxon>Saurischia</taxon>
        <taxon>Theropoda</taxon>
        <taxon>Coelurosauria</taxon>
        <taxon>Aves</taxon>
        <taxon>Neognathae</taxon>
        <taxon>Neoaves</taxon>
        <taxon>Aequornithes</taxon>
        <taxon>Ciconiiformes</taxon>
        <taxon>Ciconiidae</taxon>
        <taxon>Mycteria</taxon>
    </lineage>
</organism>
<comment type="caution">
    <text evidence="12">The sequence shown here is derived from an EMBL/GenBank/DDBJ whole genome shotgun (WGS) entry which is preliminary data.</text>
</comment>
<dbReference type="EC" id="2.3.1.199" evidence="2"/>
<name>A0AAN7SFM7_MYCAM</name>
<feature type="transmembrane region" description="Helical" evidence="11">
    <location>
        <begin position="134"/>
        <end position="153"/>
    </location>
</feature>
<sequence>MEVHSRADIHLQPVEDPTLQQVDMSQGKLQPMEDPMQKQAPGRSCSLWRRVHAGASFLAGPVAWERPTLEQSISEGLHPMERTHTGAVLQELQPIERTHVGEVLEELQPIQFLLTIVHTLSAAVKPCGFPFGCLMFQSSYMATLVILFINFYIKTYRKAPSRTAIKETPVTTEIKNGFHKDYFAAANGFLNNKKAQ</sequence>
<keyword evidence="4" id="KW-0808">Transferase</keyword>
<protein>
    <recommendedName>
        <fullName evidence="2">very-long-chain 3-oxoacyl-CoA synthase</fullName>
        <ecNumber evidence="2">2.3.1.199</ecNumber>
    </recommendedName>
</protein>